<protein>
    <submittedName>
        <fullName evidence="5">O-methyltransferase YrrM</fullName>
    </submittedName>
</protein>
<gene>
    <name evidence="5" type="ORF">ABH903_001327</name>
</gene>
<dbReference type="PROSITE" id="PS51682">
    <property type="entry name" value="SAM_OMT_I"/>
    <property type="match status" value="1"/>
</dbReference>
<reference evidence="5 6" key="1">
    <citation type="submission" date="2024-07" db="EMBL/GenBank/DDBJ databases">
        <title>Mealworm larvae gut microbial communities from Newark, Delaware, USA.</title>
        <authorList>
            <person name="Blenner M."/>
        </authorList>
    </citation>
    <scope>NUCLEOTIDE SEQUENCE [LARGE SCALE GENOMIC DNA]</scope>
    <source>
        <strain evidence="5 6">UD i117</strain>
    </source>
</reference>
<dbReference type="InterPro" id="IPR002935">
    <property type="entry name" value="SAM_O-MeTrfase"/>
</dbReference>
<evidence type="ECO:0000256" key="1">
    <source>
        <dbReference type="ARBA" id="ARBA00022603"/>
    </source>
</evidence>
<keyword evidence="1" id="KW-0489">Methyltransferase</keyword>
<dbReference type="CDD" id="cd02440">
    <property type="entry name" value="AdoMet_MTases"/>
    <property type="match status" value="1"/>
</dbReference>
<comment type="caution">
    <text evidence="5">The sequence shown here is derived from an EMBL/GenBank/DDBJ whole genome shotgun (WGS) entry which is preliminary data.</text>
</comment>
<evidence type="ECO:0000313" key="5">
    <source>
        <dbReference type="EMBL" id="MEY9258308.1"/>
    </source>
</evidence>
<evidence type="ECO:0000313" key="6">
    <source>
        <dbReference type="Proteomes" id="UP001565435"/>
    </source>
</evidence>
<dbReference type="EMBL" id="JBGBYS010000005">
    <property type="protein sequence ID" value="MEY9258308.1"/>
    <property type="molecule type" value="Genomic_DNA"/>
</dbReference>
<dbReference type="Proteomes" id="UP001565435">
    <property type="component" value="Unassembled WGS sequence"/>
</dbReference>
<feature type="region of interest" description="Disordered" evidence="4">
    <location>
        <begin position="1"/>
        <end position="20"/>
    </location>
</feature>
<keyword evidence="2" id="KW-0808">Transferase</keyword>
<organism evidence="5 6">
    <name type="scientific">Brevibacterium epidermidis</name>
    <dbReference type="NCBI Taxonomy" id="1698"/>
    <lineage>
        <taxon>Bacteria</taxon>
        <taxon>Bacillati</taxon>
        <taxon>Actinomycetota</taxon>
        <taxon>Actinomycetes</taxon>
        <taxon>Micrococcales</taxon>
        <taxon>Brevibacteriaceae</taxon>
        <taxon>Brevibacterium</taxon>
    </lineage>
</organism>
<name>A0ABV4EIF8_BREEP</name>
<dbReference type="PANTHER" id="PTHR10509">
    <property type="entry name" value="O-METHYLTRANSFERASE-RELATED"/>
    <property type="match status" value="1"/>
</dbReference>
<dbReference type="Gene3D" id="3.40.50.150">
    <property type="entry name" value="Vaccinia Virus protein VP39"/>
    <property type="match status" value="1"/>
</dbReference>
<evidence type="ECO:0000256" key="3">
    <source>
        <dbReference type="ARBA" id="ARBA00022691"/>
    </source>
</evidence>
<evidence type="ECO:0000256" key="2">
    <source>
        <dbReference type="ARBA" id="ARBA00022679"/>
    </source>
</evidence>
<evidence type="ECO:0000256" key="4">
    <source>
        <dbReference type="SAM" id="MobiDB-lite"/>
    </source>
</evidence>
<keyword evidence="3" id="KW-0949">S-adenosyl-L-methionine</keyword>
<sequence length="240" mass="25279">MRKNEGMSEREPSAPANRYPAADEWQAVDNYFTETLVGEDAALAAARRSGTATTMPNAEVAANQGAFLGLLANIAGAKRVLEFGTLAGYSTIWLARAVGESGHVVTLELEEQNAAVAEENFLAAGVADRIETIIGPALDTAAQLINDGVESFDFVFIDADKPNNPAYLAAALELTRSGAVIVIDNVVRNGEVVDGDSADPRVHGVRSVADAMAANPDLDATALQTVGEKGWDGLIIARRR</sequence>
<dbReference type="InterPro" id="IPR050362">
    <property type="entry name" value="Cation-dep_OMT"/>
</dbReference>
<dbReference type="SUPFAM" id="SSF53335">
    <property type="entry name" value="S-adenosyl-L-methionine-dependent methyltransferases"/>
    <property type="match status" value="1"/>
</dbReference>
<dbReference type="InterPro" id="IPR029063">
    <property type="entry name" value="SAM-dependent_MTases_sf"/>
</dbReference>
<keyword evidence="6" id="KW-1185">Reference proteome</keyword>
<accession>A0ABV4EIF8</accession>
<dbReference type="PANTHER" id="PTHR10509:SF14">
    <property type="entry name" value="CAFFEOYL-COA O-METHYLTRANSFERASE 3-RELATED"/>
    <property type="match status" value="1"/>
</dbReference>
<dbReference type="Pfam" id="PF01596">
    <property type="entry name" value="Methyltransf_3"/>
    <property type="match status" value="1"/>
</dbReference>
<proteinExistence type="predicted"/>
<feature type="compositionally biased region" description="Basic and acidic residues" evidence="4">
    <location>
        <begin position="1"/>
        <end position="12"/>
    </location>
</feature>